<feature type="region of interest" description="Disordered" evidence="1">
    <location>
        <begin position="33"/>
        <end position="56"/>
    </location>
</feature>
<protein>
    <submittedName>
        <fullName evidence="2">Uncharacterized protein</fullName>
    </submittedName>
</protein>
<dbReference type="EMBL" id="KZ451973">
    <property type="protein sequence ID" value="PKA56377.1"/>
    <property type="molecule type" value="Genomic_DNA"/>
</dbReference>
<reference evidence="2 3" key="1">
    <citation type="journal article" date="2017" name="Nature">
        <title>The Apostasia genome and the evolution of orchids.</title>
        <authorList>
            <person name="Zhang G.Q."/>
            <person name="Liu K.W."/>
            <person name="Li Z."/>
            <person name="Lohaus R."/>
            <person name="Hsiao Y.Y."/>
            <person name="Niu S.C."/>
            <person name="Wang J.Y."/>
            <person name="Lin Y.C."/>
            <person name="Xu Q."/>
            <person name="Chen L.J."/>
            <person name="Yoshida K."/>
            <person name="Fujiwara S."/>
            <person name="Wang Z.W."/>
            <person name="Zhang Y.Q."/>
            <person name="Mitsuda N."/>
            <person name="Wang M."/>
            <person name="Liu G.H."/>
            <person name="Pecoraro L."/>
            <person name="Huang H.X."/>
            <person name="Xiao X.J."/>
            <person name="Lin M."/>
            <person name="Wu X.Y."/>
            <person name="Wu W.L."/>
            <person name="Chen Y.Y."/>
            <person name="Chang S.B."/>
            <person name="Sakamoto S."/>
            <person name="Ohme-Takagi M."/>
            <person name="Yagi M."/>
            <person name="Zeng S.J."/>
            <person name="Shen C.Y."/>
            <person name="Yeh C.M."/>
            <person name="Luo Y.B."/>
            <person name="Tsai W.C."/>
            <person name="Van de Peer Y."/>
            <person name="Liu Z.J."/>
        </authorList>
    </citation>
    <scope>NUCLEOTIDE SEQUENCE [LARGE SCALE GENOMIC DNA]</scope>
    <source>
        <strain evidence="3">cv. Shenzhen</strain>
        <tissue evidence="2">Stem</tissue>
    </source>
</reference>
<sequence length="110" mass="12088">MGAEQRKNFKSSSWPKTVVWKWLNLKSAADEFHSDHHGVPPAGTAPPPSSSTMSPEPTSFPFYPCLNFKLLFSSMGNLVIRSLPSLSVSSGGRFVGNAVGRRTRELRHDS</sequence>
<evidence type="ECO:0000313" key="2">
    <source>
        <dbReference type="EMBL" id="PKA56377.1"/>
    </source>
</evidence>
<evidence type="ECO:0000256" key="1">
    <source>
        <dbReference type="SAM" id="MobiDB-lite"/>
    </source>
</evidence>
<organism evidence="2 3">
    <name type="scientific">Apostasia shenzhenica</name>
    <dbReference type="NCBI Taxonomy" id="1088818"/>
    <lineage>
        <taxon>Eukaryota</taxon>
        <taxon>Viridiplantae</taxon>
        <taxon>Streptophyta</taxon>
        <taxon>Embryophyta</taxon>
        <taxon>Tracheophyta</taxon>
        <taxon>Spermatophyta</taxon>
        <taxon>Magnoliopsida</taxon>
        <taxon>Liliopsida</taxon>
        <taxon>Asparagales</taxon>
        <taxon>Orchidaceae</taxon>
        <taxon>Apostasioideae</taxon>
        <taxon>Apostasia</taxon>
    </lineage>
</organism>
<accession>A0A2I0ALF8</accession>
<dbReference type="AlphaFoldDB" id="A0A2I0ALF8"/>
<proteinExistence type="predicted"/>
<dbReference type="OrthoDB" id="1645042at2759"/>
<keyword evidence="3" id="KW-1185">Reference proteome</keyword>
<evidence type="ECO:0000313" key="3">
    <source>
        <dbReference type="Proteomes" id="UP000236161"/>
    </source>
</evidence>
<dbReference type="Proteomes" id="UP000236161">
    <property type="component" value="Unassembled WGS sequence"/>
</dbReference>
<gene>
    <name evidence="2" type="ORF">AXF42_Ash014880</name>
</gene>
<name>A0A2I0ALF8_9ASPA</name>